<organism evidence="2 3">
    <name type="scientific">Candidatus Scalindua rubra</name>
    <dbReference type="NCBI Taxonomy" id="1872076"/>
    <lineage>
        <taxon>Bacteria</taxon>
        <taxon>Pseudomonadati</taxon>
        <taxon>Planctomycetota</taxon>
        <taxon>Candidatus Brocadiia</taxon>
        <taxon>Candidatus Brocadiales</taxon>
        <taxon>Candidatus Scalinduaceae</taxon>
        <taxon>Candidatus Scalindua</taxon>
    </lineage>
</organism>
<keyword evidence="1" id="KW-1133">Transmembrane helix</keyword>
<accession>A0A1E3XDR9</accession>
<name>A0A1E3XDR9_9BACT</name>
<comment type="caution">
    <text evidence="2">The sequence shown here is derived from an EMBL/GenBank/DDBJ whole genome shotgun (WGS) entry which is preliminary data.</text>
</comment>
<evidence type="ECO:0000313" key="2">
    <source>
        <dbReference type="EMBL" id="ODS33772.1"/>
    </source>
</evidence>
<feature type="transmembrane region" description="Helical" evidence="1">
    <location>
        <begin position="69"/>
        <end position="91"/>
    </location>
</feature>
<dbReference type="AlphaFoldDB" id="A0A1E3XDR9"/>
<evidence type="ECO:0000256" key="1">
    <source>
        <dbReference type="SAM" id="Phobius"/>
    </source>
</evidence>
<dbReference type="Proteomes" id="UP000094056">
    <property type="component" value="Unassembled WGS sequence"/>
</dbReference>
<evidence type="ECO:0000313" key="3">
    <source>
        <dbReference type="Proteomes" id="UP000094056"/>
    </source>
</evidence>
<sequence>MYRQKGDIMHVDAINLIDILEQKFEKDHAKVIARAIDEAISESVKQQSTILTTKEDLANLKAEIIKWMFIFWIGQIGILTGIIFAILKLYFS</sequence>
<reference evidence="2 3" key="1">
    <citation type="submission" date="2016-07" db="EMBL/GenBank/DDBJ databases">
        <title>Draft genome of Scalindua rubra, obtained from a brine-seawater interface in the Red Sea, sheds light on salt adaptation in anammox bacteria.</title>
        <authorList>
            <person name="Speth D.R."/>
            <person name="Lagkouvardos I."/>
            <person name="Wang Y."/>
            <person name="Qian P.-Y."/>
            <person name="Dutilh B.E."/>
            <person name="Jetten M.S."/>
        </authorList>
    </citation>
    <scope>NUCLEOTIDE SEQUENCE [LARGE SCALE GENOMIC DNA]</scope>
    <source>
        <strain evidence="2">BSI-1</strain>
    </source>
</reference>
<protein>
    <submittedName>
        <fullName evidence="2">Uncharacterized protein</fullName>
    </submittedName>
</protein>
<gene>
    <name evidence="2" type="ORF">SCARUB_01129</name>
</gene>
<keyword evidence="1" id="KW-0472">Membrane</keyword>
<dbReference type="EMBL" id="MAYW01000020">
    <property type="protein sequence ID" value="ODS33772.1"/>
    <property type="molecule type" value="Genomic_DNA"/>
</dbReference>
<keyword evidence="1" id="KW-0812">Transmembrane</keyword>
<proteinExistence type="predicted"/>